<dbReference type="PANTHER" id="PTHR39741">
    <property type="entry name" value="F-BOX DOMAIN CONTAINING PROTEIN, EXPRESSED"/>
    <property type="match status" value="1"/>
</dbReference>
<keyword evidence="3" id="KW-1185">Reference proteome</keyword>
<dbReference type="Gene3D" id="1.20.1280.50">
    <property type="match status" value="1"/>
</dbReference>
<evidence type="ECO:0000313" key="2">
    <source>
        <dbReference type="EMBL" id="KAK6936415.1"/>
    </source>
</evidence>
<evidence type="ECO:0000259" key="1">
    <source>
        <dbReference type="SMART" id="SM00256"/>
    </source>
</evidence>
<organism evidence="2 3">
    <name type="scientific">Dillenia turbinata</name>
    <dbReference type="NCBI Taxonomy" id="194707"/>
    <lineage>
        <taxon>Eukaryota</taxon>
        <taxon>Viridiplantae</taxon>
        <taxon>Streptophyta</taxon>
        <taxon>Embryophyta</taxon>
        <taxon>Tracheophyta</taxon>
        <taxon>Spermatophyta</taxon>
        <taxon>Magnoliopsida</taxon>
        <taxon>eudicotyledons</taxon>
        <taxon>Gunneridae</taxon>
        <taxon>Pentapetalae</taxon>
        <taxon>Dilleniales</taxon>
        <taxon>Dilleniaceae</taxon>
        <taxon>Dillenia</taxon>
    </lineage>
</organism>
<reference evidence="2 3" key="1">
    <citation type="submission" date="2023-12" db="EMBL/GenBank/DDBJ databases">
        <title>A high-quality genome assembly for Dillenia turbinata (Dilleniales).</title>
        <authorList>
            <person name="Chanderbali A."/>
        </authorList>
    </citation>
    <scope>NUCLEOTIDE SEQUENCE [LARGE SCALE GENOMIC DNA]</scope>
    <source>
        <strain evidence="2">LSX21</strain>
        <tissue evidence="2">Leaf</tissue>
    </source>
</reference>
<dbReference type="Pfam" id="PF12937">
    <property type="entry name" value="F-box-like"/>
    <property type="match status" value="1"/>
</dbReference>
<protein>
    <submittedName>
        <fullName evidence="2">F-box domain</fullName>
    </submittedName>
</protein>
<name>A0AAN8VLK3_9MAGN</name>
<dbReference type="AlphaFoldDB" id="A0AAN8VLK3"/>
<dbReference type="InterPro" id="IPR055336">
    <property type="entry name" value="At4g00755-like"/>
</dbReference>
<dbReference type="SUPFAM" id="SSF81383">
    <property type="entry name" value="F-box domain"/>
    <property type="match status" value="1"/>
</dbReference>
<dbReference type="SMART" id="SM00256">
    <property type="entry name" value="FBOX"/>
    <property type="match status" value="1"/>
</dbReference>
<proteinExistence type="predicted"/>
<dbReference type="InterPro" id="IPR001810">
    <property type="entry name" value="F-box_dom"/>
</dbReference>
<gene>
    <name evidence="2" type="ORF">RJ641_033445</name>
</gene>
<dbReference type="PANTHER" id="PTHR39741:SF2">
    <property type="entry name" value="F-BOX DOMAIN-CONTAINING PROTEIN"/>
    <property type="match status" value="1"/>
</dbReference>
<feature type="domain" description="F-box" evidence="1">
    <location>
        <begin position="7"/>
        <end position="48"/>
    </location>
</feature>
<dbReference type="Proteomes" id="UP001370490">
    <property type="component" value="Unassembled WGS sequence"/>
</dbReference>
<accession>A0AAN8VLK3</accession>
<dbReference type="EMBL" id="JBAMMX010000007">
    <property type="protein sequence ID" value="KAK6936415.1"/>
    <property type="molecule type" value="Genomic_DNA"/>
</dbReference>
<dbReference type="InterPro" id="IPR036047">
    <property type="entry name" value="F-box-like_dom_sf"/>
</dbReference>
<sequence length="365" mass="41728">MDFIHWLPPDMTVKILMYLEDPSDLVRVSAVSSSWRRFVIANGLCKQLCLRMFPETSSFANVMEVKSMDELVMHSRNDLMEWNCLESEHRAYSFFAHGVTSFKRRDCISKAISASSTDNYPEESIDNTLEQHDRIEQRASYWSSKGESDPEVPESLTYKLSANLCVITEIHIQPFQAYFQFGFPIYSAKAVRFRMGYCKSPVELESGIMDKSYAGKSSDTEKYGWTYLSPTFPMSQENCLQKFELPKPVLCVGGYLQIELLGRVQRQEMDGFISYVQVVGRPLSPSFDTEHLDASGKFTLKYYPEYCMIPLRSPGEESSTPSRLRSFTTRLMQRGVRGWEQMILNTLLGTGTVLGEDESDDELVA</sequence>
<evidence type="ECO:0000313" key="3">
    <source>
        <dbReference type="Proteomes" id="UP001370490"/>
    </source>
</evidence>
<comment type="caution">
    <text evidence="2">The sequence shown here is derived from an EMBL/GenBank/DDBJ whole genome shotgun (WGS) entry which is preliminary data.</text>
</comment>